<reference evidence="5" key="1">
    <citation type="submission" date="2023-02" db="EMBL/GenBank/DDBJ databases">
        <title>Genome of toxic invasive species Heracleum sosnowskyi carries increased number of genes despite the absence of recent whole-genome duplications.</title>
        <authorList>
            <person name="Schelkunov M."/>
            <person name="Shtratnikova V."/>
            <person name="Makarenko M."/>
            <person name="Klepikova A."/>
            <person name="Omelchenko D."/>
            <person name="Novikova G."/>
            <person name="Obukhova E."/>
            <person name="Bogdanov V."/>
            <person name="Penin A."/>
            <person name="Logacheva M."/>
        </authorList>
    </citation>
    <scope>NUCLEOTIDE SEQUENCE</scope>
    <source>
        <strain evidence="5">Hsosn_3</strain>
        <tissue evidence="5">Leaf</tissue>
    </source>
</reference>
<evidence type="ECO:0000313" key="5">
    <source>
        <dbReference type="EMBL" id="KAK1382025.1"/>
    </source>
</evidence>
<feature type="domain" description="Replication protein A 70 kDa DNA-binding subunit B/D first OB fold" evidence="2">
    <location>
        <begin position="5"/>
        <end position="110"/>
    </location>
</feature>
<dbReference type="EMBL" id="JAUIZM010000005">
    <property type="protein sequence ID" value="KAK1382025.1"/>
    <property type="molecule type" value="Genomic_DNA"/>
</dbReference>
<dbReference type="InterPro" id="IPR012340">
    <property type="entry name" value="NA-bd_OB-fold"/>
</dbReference>
<name>A0AAD8IAR1_9APIA</name>
<evidence type="ECO:0000313" key="6">
    <source>
        <dbReference type="Proteomes" id="UP001237642"/>
    </source>
</evidence>
<evidence type="ECO:0000259" key="2">
    <source>
        <dbReference type="Pfam" id="PF02721"/>
    </source>
</evidence>
<dbReference type="AlphaFoldDB" id="A0AAD8IAR1"/>
<comment type="caution">
    <text evidence="5">The sequence shown here is derived from an EMBL/GenBank/DDBJ whole genome shotgun (WGS) entry which is preliminary data.</text>
</comment>
<sequence>MSAKKYEPLSMLKPARYDYKIKVRIIRKWKGVTRTGEEFKSFNVILIDNKRTRIHAFIPSLVAEDQDNKLKVRSVCIIQNFTVQPYKPDDKFRCLRNENQLIFSKDTKIEDGEDNGTEIPHEAFDFHDHSELKALTKQITYLADVVGIIKNHDPFKTNVKNRLGQMNNQAKFTITDGSSNIKVTFWDKFGEQFEKAMQEATEKPVIVIIASCKVGWWNDDVDLGSVTSTTFYLNYNHHSVMQLRKRLSNPDFFKQVFATSQKKRSVEDTGKWYWNACPGCYNETEIISQELFCSKCNKRVPSPDKKFKISVLASDKTGEVQVILGDREVRTLVGKRVHQIIKENGDDIFPQIVKDIANQHYTLKIRLKEMNIVDHIQVYSATNICHGFKNQQDEETEDTAQTSNKVTNILQIHKEFA</sequence>
<keyword evidence="6" id="KW-1185">Reference proteome</keyword>
<feature type="domain" description="Replication factor A C-terminal" evidence="3">
    <location>
        <begin position="271"/>
        <end position="377"/>
    </location>
</feature>
<gene>
    <name evidence="5" type="ORF">POM88_019760</name>
</gene>
<dbReference type="PANTHER" id="PTHR47165:SF4">
    <property type="entry name" value="OS03G0429900 PROTEIN"/>
    <property type="match status" value="1"/>
</dbReference>
<proteinExistence type="predicted"/>
<protein>
    <submittedName>
        <fullName evidence="5">Uncharacterized protein</fullName>
    </submittedName>
</protein>
<dbReference type="Pfam" id="PF08646">
    <property type="entry name" value="Rep_fac-A_C"/>
    <property type="match status" value="1"/>
</dbReference>
<dbReference type="SUPFAM" id="SSF50249">
    <property type="entry name" value="Nucleic acid-binding proteins"/>
    <property type="match status" value="3"/>
</dbReference>
<feature type="domain" description="Replication protein A OB" evidence="4">
    <location>
        <begin position="142"/>
        <end position="232"/>
    </location>
</feature>
<dbReference type="Gene3D" id="2.40.50.140">
    <property type="entry name" value="Nucleic acid-binding proteins"/>
    <property type="match status" value="3"/>
</dbReference>
<accession>A0AAD8IAR1</accession>
<reference evidence="5" key="2">
    <citation type="submission" date="2023-05" db="EMBL/GenBank/DDBJ databases">
        <authorList>
            <person name="Schelkunov M.I."/>
        </authorList>
    </citation>
    <scope>NUCLEOTIDE SEQUENCE</scope>
    <source>
        <strain evidence="5">Hsosn_3</strain>
        <tissue evidence="5">Leaf</tissue>
    </source>
</reference>
<evidence type="ECO:0000256" key="1">
    <source>
        <dbReference type="ARBA" id="ARBA00023125"/>
    </source>
</evidence>
<dbReference type="GO" id="GO:0003677">
    <property type="term" value="F:DNA binding"/>
    <property type="evidence" value="ECO:0007669"/>
    <property type="project" value="UniProtKB-KW"/>
</dbReference>
<organism evidence="5 6">
    <name type="scientific">Heracleum sosnowskyi</name>
    <dbReference type="NCBI Taxonomy" id="360622"/>
    <lineage>
        <taxon>Eukaryota</taxon>
        <taxon>Viridiplantae</taxon>
        <taxon>Streptophyta</taxon>
        <taxon>Embryophyta</taxon>
        <taxon>Tracheophyta</taxon>
        <taxon>Spermatophyta</taxon>
        <taxon>Magnoliopsida</taxon>
        <taxon>eudicotyledons</taxon>
        <taxon>Gunneridae</taxon>
        <taxon>Pentapetalae</taxon>
        <taxon>asterids</taxon>
        <taxon>campanulids</taxon>
        <taxon>Apiales</taxon>
        <taxon>Apiaceae</taxon>
        <taxon>Apioideae</taxon>
        <taxon>apioid superclade</taxon>
        <taxon>Tordylieae</taxon>
        <taxon>Tordyliinae</taxon>
        <taxon>Heracleum</taxon>
    </lineage>
</organism>
<keyword evidence="1" id="KW-0238">DNA-binding</keyword>
<dbReference type="InterPro" id="IPR003871">
    <property type="entry name" value="RFA1B/D_OB_1st"/>
</dbReference>
<dbReference type="InterPro" id="IPR031657">
    <property type="entry name" value="REPA_OB_2"/>
</dbReference>
<dbReference type="Proteomes" id="UP001237642">
    <property type="component" value="Unassembled WGS sequence"/>
</dbReference>
<dbReference type="InterPro" id="IPR013955">
    <property type="entry name" value="Rep_factor-A_C"/>
</dbReference>
<evidence type="ECO:0000259" key="3">
    <source>
        <dbReference type="Pfam" id="PF08646"/>
    </source>
</evidence>
<evidence type="ECO:0000259" key="4">
    <source>
        <dbReference type="Pfam" id="PF16900"/>
    </source>
</evidence>
<dbReference type="Pfam" id="PF16900">
    <property type="entry name" value="REPA_OB_2"/>
    <property type="match status" value="1"/>
</dbReference>
<dbReference type="PANTHER" id="PTHR47165">
    <property type="entry name" value="OS03G0429900 PROTEIN"/>
    <property type="match status" value="1"/>
</dbReference>
<dbReference type="Pfam" id="PF02721">
    <property type="entry name" value="DUF223"/>
    <property type="match status" value="1"/>
</dbReference>